<proteinExistence type="predicted"/>
<reference evidence="1 2" key="1">
    <citation type="journal article" date="2017" name="Curr. Biol.">
        <title>The Evolution of Venom by Co-option of Single-Copy Genes.</title>
        <authorList>
            <person name="Martinson E.O."/>
            <person name="Mrinalini"/>
            <person name="Kelkar Y.D."/>
            <person name="Chang C.H."/>
            <person name="Werren J.H."/>
        </authorList>
    </citation>
    <scope>NUCLEOTIDE SEQUENCE [LARGE SCALE GENOMIC DNA]</scope>
    <source>
        <strain evidence="1 2">Alberta</strain>
        <tissue evidence="1">Whole body</tissue>
    </source>
</reference>
<evidence type="ECO:0000313" key="1">
    <source>
        <dbReference type="EMBL" id="OXU26400.1"/>
    </source>
</evidence>
<dbReference type="Proteomes" id="UP000215335">
    <property type="component" value="Unassembled WGS sequence"/>
</dbReference>
<gene>
    <name evidence="1" type="ORF">TSAR_009768</name>
</gene>
<dbReference type="AlphaFoldDB" id="A0A232F7D2"/>
<comment type="caution">
    <text evidence="1">The sequence shown here is derived from an EMBL/GenBank/DDBJ whole genome shotgun (WGS) entry which is preliminary data.</text>
</comment>
<sequence length="276" mass="32110">MDFLTFQHDLAFSTNAGRGMNAGLLRDNANVLVNSAFINKIFDVNPRHILCTTPQWAANSKEKWKKGCAKSKNKHLPVPWPLASHSRQEWVAWRDCFMTFVNEKYIPNYKQGSLLNEYIGSIGQEIAKNFYFCNSSSETDVNTLFFKFDVYFIFGGRRRHNNESIAEYIVALKDIAEKTAKSNTDKVVKEKLLQDLKCDNIFARFNEIIPSLSNISDYESLSLDELLFIWEECQKPAEYREIFSRWEVKKRDTFEHVQNNSCCLQCDENHTDKLNV</sequence>
<organism evidence="1 2">
    <name type="scientific">Trichomalopsis sarcophagae</name>
    <dbReference type="NCBI Taxonomy" id="543379"/>
    <lineage>
        <taxon>Eukaryota</taxon>
        <taxon>Metazoa</taxon>
        <taxon>Ecdysozoa</taxon>
        <taxon>Arthropoda</taxon>
        <taxon>Hexapoda</taxon>
        <taxon>Insecta</taxon>
        <taxon>Pterygota</taxon>
        <taxon>Neoptera</taxon>
        <taxon>Endopterygota</taxon>
        <taxon>Hymenoptera</taxon>
        <taxon>Apocrita</taxon>
        <taxon>Proctotrupomorpha</taxon>
        <taxon>Chalcidoidea</taxon>
        <taxon>Pteromalidae</taxon>
        <taxon>Pteromalinae</taxon>
        <taxon>Trichomalopsis</taxon>
    </lineage>
</organism>
<evidence type="ECO:0000313" key="2">
    <source>
        <dbReference type="Proteomes" id="UP000215335"/>
    </source>
</evidence>
<dbReference type="STRING" id="543379.A0A232F7D2"/>
<dbReference type="EMBL" id="NNAY01000808">
    <property type="protein sequence ID" value="OXU26400.1"/>
    <property type="molecule type" value="Genomic_DNA"/>
</dbReference>
<name>A0A232F7D2_9HYME</name>
<accession>A0A232F7D2</accession>
<keyword evidence="2" id="KW-1185">Reference proteome</keyword>
<dbReference type="OrthoDB" id="2286242at2759"/>
<protein>
    <submittedName>
        <fullName evidence="1">Uncharacterized protein</fullName>
    </submittedName>
</protein>